<feature type="compositionally biased region" description="Acidic residues" evidence="1">
    <location>
        <begin position="743"/>
        <end position="757"/>
    </location>
</feature>
<dbReference type="CDD" id="cd09272">
    <property type="entry name" value="RNase_HI_RT_Ty1"/>
    <property type="match status" value="1"/>
</dbReference>
<feature type="region of interest" description="Disordered" evidence="1">
    <location>
        <begin position="227"/>
        <end position="261"/>
    </location>
</feature>
<feature type="compositionally biased region" description="Basic residues" evidence="1">
    <location>
        <begin position="126"/>
        <end position="146"/>
    </location>
</feature>
<protein>
    <submittedName>
        <fullName evidence="2">RE2 protein</fullName>
    </submittedName>
</protein>
<comment type="caution">
    <text evidence="2">The sequence shown here is derived from an EMBL/GenBank/DDBJ whole genome shotgun (WGS) entry which is preliminary data.</text>
</comment>
<dbReference type="PANTHER" id="PTHR11439">
    <property type="entry name" value="GAG-POL-RELATED RETROTRANSPOSON"/>
    <property type="match status" value="1"/>
</dbReference>
<gene>
    <name evidence="2" type="primary">RE2</name>
    <name evidence="2" type="ORF">SNAT2548_LOCUS34997</name>
</gene>
<feature type="region of interest" description="Disordered" evidence="1">
    <location>
        <begin position="723"/>
        <end position="758"/>
    </location>
</feature>
<evidence type="ECO:0000256" key="1">
    <source>
        <dbReference type="SAM" id="MobiDB-lite"/>
    </source>
</evidence>
<feature type="region of interest" description="Disordered" evidence="1">
    <location>
        <begin position="111"/>
        <end position="164"/>
    </location>
</feature>
<evidence type="ECO:0000313" key="3">
    <source>
        <dbReference type="Proteomes" id="UP000604046"/>
    </source>
</evidence>
<evidence type="ECO:0000313" key="2">
    <source>
        <dbReference type="EMBL" id="CAE7615634.1"/>
    </source>
</evidence>
<feature type="compositionally biased region" description="Basic and acidic residues" evidence="1">
    <location>
        <begin position="14"/>
        <end position="32"/>
    </location>
</feature>
<feature type="region of interest" description="Disordered" evidence="1">
    <location>
        <begin position="1"/>
        <end position="39"/>
    </location>
</feature>
<dbReference type="Proteomes" id="UP000604046">
    <property type="component" value="Unassembled WGS sequence"/>
</dbReference>
<dbReference type="EMBL" id="CAJNDS010002841">
    <property type="protein sequence ID" value="CAE7615634.1"/>
    <property type="molecule type" value="Genomic_DNA"/>
</dbReference>
<proteinExistence type="predicted"/>
<keyword evidence="3" id="KW-1185">Reference proteome</keyword>
<dbReference type="PANTHER" id="PTHR11439:SF483">
    <property type="entry name" value="PEPTIDE SYNTHASE GLIP-LIKE, PUTATIVE (AFU_ORTHOLOGUE AFUA_3G12920)-RELATED"/>
    <property type="match status" value="1"/>
</dbReference>
<feature type="compositionally biased region" description="Low complexity" evidence="1">
    <location>
        <begin position="233"/>
        <end position="246"/>
    </location>
</feature>
<organism evidence="2 3">
    <name type="scientific">Symbiodinium natans</name>
    <dbReference type="NCBI Taxonomy" id="878477"/>
    <lineage>
        <taxon>Eukaryota</taxon>
        <taxon>Sar</taxon>
        <taxon>Alveolata</taxon>
        <taxon>Dinophyceae</taxon>
        <taxon>Suessiales</taxon>
        <taxon>Symbiodiniaceae</taxon>
        <taxon>Symbiodinium</taxon>
    </lineage>
</organism>
<name>A0A812VG00_9DINO</name>
<reference evidence="2" key="1">
    <citation type="submission" date="2021-02" db="EMBL/GenBank/DDBJ databases">
        <authorList>
            <person name="Dougan E. K."/>
            <person name="Rhodes N."/>
            <person name="Thang M."/>
            <person name="Chan C."/>
        </authorList>
    </citation>
    <scope>NUCLEOTIDE SEQUENCE</scope>
</reference>
<dbReference type="OrthoDB" id="443797at2759"/>
<dbReference type="AlphaFoldDB" id="A0A812VG00"/>
<feature type="compositionally biased region" description="Low complexity" evidence="1">
    <location>
        <begin position="111"/>
        <end position="121"/>
    </location>
</feature>
<sequence>MERRVKGFESSSSEGREERKRVRQNRKEKPVEEESMEVVGSKTHFTVFPTKKKPRTEVVLVPAASSTQAMEVDEGKTEEQMSVRLTPAAENPSRSSKAEAVRVRRLLKYRGGASAASASSGPKTKAMPKKKTVIRTKAMPKNKTTVRTKAMPKPPTHHTQTVQTEIPLSREEVRSLPILTLRDHLDHHHYAVMIANLMKPMAVDQKEFRIENSAVMITKDRVTVTRRSTTGKSVTFTSTASTSNTSPGKQRHDDSSDASSGAGDTTFFCVFLERGNEQVTESQRSKQKHVRAELGLAGVERELVVGVEGEGERVERGSLGEVEREALGEVGAWWLAGDSEVLSELDWKNARNEHVLRSHVPYNSSCEECRRARSLQPARKRDPAEAPRREVQADKMFWFRSVGMFGSEPVVISLRSDGEPALISFLQDCAKELPAASIEKVPVDRHAPSAERGIRTVRELANVQLVQLEKAGLSVCGPAMPYLLSHVATAHNRYSLEDGSGLTPEQTFRQKAITPHPMYVFGATVLAVPPPSLRNRVTGRMVKGAYLGPEVGSGSHWVRIQTNDGQLRVMRSPKFHMVVPMRFEMVLVKGVLKILPGRPRPPQEEALPVDQLKHLPLPDTNLRGPTPEWIEKCGPTPKCRACRARLPKGVIESTLRHTERCRARYAKFVREQFDSGTYVLTDEAAQHDDGAGVGDIEFGEDVEREVERDTVEHGDLVERALAGEDVPELELPGDVSGGGLSEAEPDYEPGEAAEDTEERPLEDYVVAEEDLMAPLEHAPEDAMMEIASRVGEREAVFAATSPGGEEVVTLGGGQVRVSKPSGSRDDVTEAISILGWQLENAKPQPTPPSLRDLFDKAIDDPTEQAPLSPEAASRYRRALGKLAWLATTRADMPYWVSMLSRGQASPLQVHEKAMRATLRYLKTDELRLCAFVDASWGSERSVSRRSISGGCVMLGRACIKSWSRLQQAVALSSAESELYALVEGSKEALGVRCAIGHILDNLVSLKPQIFCDSEAAVNISKMDGLRKLRHMELRSCFVQSEVQMGNILVV</sequence>
<accession>A0A812VG00</accession>